<protein>
    <submittedName>
        <fullName evidence="2">Uncharacterized protein</fullName>
    </submittedName>
</protein>
<name>A0A8H8DDK0_9ASCO</name>
<dbReference type="GeneID" id="93649242"/>
<accession>A0A8H8DDK0</accession>
<dbReference type="EMBL" id="JAEOAQ010000001">
    <property type="protein sequence ID" value="KAG5421522.1"/>
    <property type="molecule type" value="Genomic_DNA"/>
</dbReference>
<evidence type="ECO:0000313" key="3">
    <source>
        <dbReference type="Proteomes" id="UP000669133"/>
    </source>
</evidence>
<sequence>MPTQITFISLTKEVAIPLKIFIKNIPTDPTTTSSSSNPQNTSSSSSSATSTTTTSLSINEKSPITIHNINQAKLNNSQIEHIVNAISPRLKNLLFYDLHNHQPHDQEEEEQEQQESKRGQFFGEPGSKNENYFKTNEFKIDNLKIVVPVDVLFQVRYKLGLVEYDEARKYLRDCGFNLVVVDRLLDNGASSPSPLEDEEDGESVIENDAVIGDTGEIVDREMEEAGATNVTSRQKRHIFNGKQIIGHFATCIKVYVF</sequence>
<dbReference type="OrthoDB" id="4024011at2759"/>
<proteinExistence type="predicted"/>
<comment type="caution">
    <text evidence="2">The sequence shown here is derived from an EMBL/GenBank/DDBJ whole genome shotgun (WGS) entry which is preliminary data.</text>
</comment>
<evidence type="ECO:0000256" key="1">
    <source>
        <dbReference type="SAM" id="MobiDB-lite"/>
    </source>
</evidence>
<feature type="region of interest" description="Disordered" evidence="1">
    <location>
        <begin position="27"/>
        <end position="56"/>
    </location>
</feature>
<gene>
    <name evidence="2" type="ORF">I9W82_000613</name>
</gene>
<dbReference type="AlphaFoldDB" id="A0A8H8DDK0"/>
<feature type="region of interest" description="Disordered" evidence="1">
    <location>
        <begin position="103"/>
        <end position="129"/>
    </location>
</feature>
<evidence type="ECO:0000313" key="2">
    <source>
        <dbReference type="EMBL" id="KAG5421522.1"/>
    </source>
</evidence>
<reference evidence="2 3" key="1">
    <citation type="submission" date="2020-12" db="EMBL/GenBank/DDBJ databases">
        <title>Effect of drift, selection, and recombination on the evolution of hybrid genomes in Candida yeast pathogens.</title>
        <authorList>
            <person name="Mixao V."/>
            <person name="Ksiezopolska E."/>
            <person name="Saus E."/>
            <person name="Boekhout T."/>
            <person name="Gacser A."/>
            <person name="Gabaldon T."/>
        </authorList>
    </citation>
    <scope>NUCLEOTIDE SEQUENCE [LARGE SCALE GENOMIC DNA]</scope>
    <source>
        <strain evidence="2 3">BP57</strain>
    </source>
</reference>
<keyword evidence="3" id="KW-1185">Reference proteome</keyword>
<organism evidence="2 3">
    <name type="scientific">Candida metapsilosis</name>
    <dbReference type="NCBI Taxonomy" id="273372"/>
    <lineage>
        <taxon>Eukaryota</taxon>
        <taxon>Fungi</taxon>
        <taxon>Dikarya</taxon>
        <taxon>Ascomycota</taxon>
        <taxon>Saccharomycotina</taxon>
        <taxon>Pichiomycetes</taxon>
        <taxon>Debaryomycetaceae</taxon>
        <taxon>Candida/Lodderomyces clade</taxon>
        <taxon>Candida</taxon>
    </lineage>
</organism>
<feature type="compositionally biased region" description="Low complexity" evidence="1">
    <location>
        <begin position="30"/>
        <end position="56"/>
    </location>
</feature>
<dbReference type="RefSeq" id="XP_067550638.1">
    <property type="nucleotide sequence ID" value="XM_067694997.1"/>
</dbReference>
<dbReference type="Proteomes" id="UP000669133">
    <property type="component" value="Unassembled WGS sequence"/>
</dbReference>